<keyword evidence="2" id="KW-0378">Hydrolase</keyword>
<dbReference type="InterPro" id="IPR012338">
    <property type="entry name" value="Beta-lactam/transpept-like"/>
</dbReference>
<dbReference type="SUPFAM" id="SSF56601">
    <property type="entry name" value="beta-lactamase/transpeptidase-like"/>
    <property type="match status" value="1"/>
</dbReference>
<dbReference type="PANTHER" id="PTHR43283:SF7">
    <property type="entry name" value="BETA-LACTAMASE-RELATED DOMAIN-CONTAINING PROTEIN"/>
    <property type="match status" value="1"/>
</dbReference>
<organism evidence="2 3">
    <name type="scientific">Moritella marina ATCC 15381</name>
    <dbReference type="NCBI Taxonomy" id="1202962"/>
    <lineage>
        <taxon>Bacteria</taxon>
        <taxon>Pseudomonadati</taxon>
        <taxon>Pseudomonadota</taxon>
        <taxon>Gammaproteobacteria</taxon>
        <taxon>Alteromonadales</taxon>
        <taxon>Moritellaceae</taxon>
        <taxon>Moritella</taxon>
    </lineage>
</organism>
<dbReference type="AlphaFoldDB" id="A0A5J6WIN2"/>
<dbReference type="InterPro" id="IPR001466">
    <property type="entry name" value="Beta-lactam-related"/>
</dbReference>
<reference evidence="2 3" key="1">
    <citation type="submission" date="2019-09" db="EMBL/GenBank/DDBJ databases">
        <title>Hybrid Assembly of the complete Genome of the Deep-Sea Bacterium Moritella marina from long Nanopore and Illumina reads.</title>
        <authorList>
            <person name="Magin S."/>
            <person name="Georgoulis A."/>
            <person name="Papadimitriou K."/>
            <person name="Iliakis G."/>
            <person name="Vorgias C.E."/>
        </authorList>
    </citation>
    <scope>NUCLEOTIDE SEQUENCE [LARGE SCALE GENOMIC DNA]</scope>
    <source>
        <strain evidence="2 3">MP-1</strain>
    </source>
</reference>
<dbReference type="KEGG" id="mmaa:FR932_01840"/>
<dbReference type="Pfam" id="PF00144">
    <property type="entry name" value="Beta-lactamase"/>
    <property type="match status" value="1"/>
</dbReference>
<feature type="domain" description="Beta-lactamase-related" evidence="1">
    <location>
        <begin position="96"/>
        <end position="383"/>
    </location>
</feature>
<name>A0A5J6WIN2_MORMI</name>
<dbReference type="PANTHER" id="PTHR43283">
    <property type="entry name" value="BETA-LACTAMASE-RELATED"/>
    <property type="match status" value="1"/>
</dbReference>
<evidence type="ECO:0000313" key="3">
    <source>
        <dbReference type="Proteomes" id="UP000327424"/>
    </source>
</evidence>
<dbReference type="InterPro" id="IPR050789">
    <property type="entry name" value="Diverse_Enzym_Activities"/>
</dbReference>
<dbReference type="GO" id="GO:0016787">
    <property type="term" value="F:hydrolase activity"/>
    <property type="evidence" value="ECO:0007669"/>
    <property type="project" value="UniProtKB-KW"/>
</dbReference>
<evidence type="ECO:0000313" key="2">
    <source>
        <dbReference type="EMBL" id="QFI36655.1"/>
    </source>
</evidence>
<accession>A0A5J6WIN2</accession>
<protein>
    <submittedName>
        <fullName evidence="2">Serine hydrolase</fullName>
    </submittedName>
</protein>
<proteinExistence type="predicted"/>
<gene>
    <name evidence="2" type="ORF">FR932_01840</name>
</gene>
<dbReference type="Gene3D" id="3.40.710.10">
    <property type="entry name" value="DD-peptidase/beta-lactamase superfamily"/>
    <property type="match status" value="1"/>
</dbReference>
<evidence type="ECO:0000259" key="1">
    <source>
        <dbReference type="Pfam" id="PF00144"/>
    </source>
</evidence>
<dbReference type="Proteomes" id="UP000327424">
    <property type="component" value="Chromosome"/>
</dbReference>
<dbReference type="OrthoDB" id="9814204at2"/>
<dbReference type="EMBL" id="CP044399">
    <property type="protein sequence ID" value="QFI36655.1"/>
    <property type="molecule type" value="Genomic_DNA"/>
</dbReference>
<sequence>MQDSNPETLGWMQGFPPQKNKTIRFNDGSFYQWPQLRWTFSNIQQLVPTKSVWRGDKAAVALPKHDLDFEQLIITTKNGEQLSWLQALDNGQTDGLAILYQGVLVHESYHAGCKPHLPHTVMSCGKSIAGIIAEILITKGVLNENAKMSTYLPEYKGTAWEDATLRQALDMLVGLKFDEDYFDRNSDVWLFLRAGGMVPTSPNDKGPKTLVDYLVTVEKQGQHGEAFAYREPNINAITWLIQRVTNTDLAELVSTHIWQHIGAEHDAYYMLDSIGFCTTPSCTLRDFARLGEFVRTGGSEQQLKSDYIHRLARGGDQSLFEKAKLKAMKGWSYNGLWWIRHTEKGNKVMARGAHGQFLYIDPMAEVVIARFASTEQAPSYLKDDINMPLFDTVIKHIEDKLKNN</sequence>
<keyword evidence="3" id="KW-1185">Reference proteome</keyword>
<dbReference type="RefSeq" id="WP_019443150.1">
    <property type="nucleotide sequence ID" value="NZ_ALOE01000042.1"/>
</dbReference>